<protein>
    <submittedName>
        <fullName evidence="2">Uncharacterized protein</fullName>
    </submittedName>
</protein>
<dbReference type="RefSeq" id="XP_009064379.1">
    <property type="nucleotide sequence ID" value="XM_009066131.1"/>
</dbReference>
<dbReference type="HOGENOM" id="CLU_919159_0_0_1"/>
<sequence length="303" mass="35162">MDIEAQIRDIISEREPYLYEVLHENRDVRTWRGPLLEDKLWKPQDDTVSLDTPRSSRLPKNITDHGSIYTIDKTSLNLLDDEMKRKRKNPKRFLPSNMEQKKEREYIQKYMKSVPSPYNISEKIMHHFYQAPKVPFLGYGMPRPETKAESVMNCRVAAKPPGIVVVSNHKSLRGVRFCQNHQGTNGEYCDILGPGSCSACIEETNRFIAEEIQHHLYPRIDLSQNCLVLPKLSKTMRQGHMKQVRKHRLSELCIADEVLDEMPKREQKPLSQSVLHTTTSQNPLLPFIDRNDSPNTSRSIKTQ</sequence>
<dbReference type="OMA" id="RVMKEGH"/>
<organism evidence="2 3">
    <name type="scientific">Lottia gigantea</name>
    <name type="common">Giant owl limpet</name>
    <dbReference type="NCBI Taxonomy" id="225164"/>
    <lineage>
        <taxon>Eukaryota</taxon>
        <taxon>Metazoa</taxon>
        <taxon>Spiralia</taxon>
        <taxon>Lophotrochozoa</taxon>
        <taxon>Mollusca</taxon>
        <taxon>Gastropoda</taxon>
        <taxon>Patellogastropoda</taxon>
        <taxon>Lottioidea</taxon>
        <taxon>Lottiidae</taxon>
        <taxon>Lottia</taxon>
    </lineage>
</organism>
<dbReference type="KEGG" id="lgi:LOTGIDRAFT_236033"/>
<feature type="region of interest" description="Disordered" evidence="1">
    <location>
        <begin position="265"/>
        <end position="303"/>
    </location>
</feature>
<dbReference type="EMBL" id="KB203357">
    <property type="protein sequence ID" value="ESO84994.1"/>
    <property type="molecule type" value="Genomic_DNA"/>
</dbReference>
<evidence type="ECO:0000256" key="1">
    <source>
        <dbReference type="SAM" id="MobiDB-lite"/>
    </source>
</evidence>
<accession>V4B8E0</accession>
<dbReference type="OrthoDB" id="6107575at2759"/>
<evidence type="ECO:0000313" key="2">
    <source>
        <dbReference type="EMBL" id="ESO84994.1"/>
    </source>
</evidence>
<gene>
    <name evidence="2" type="ORF">LOTGIDRAFT_236033</name>
</gene>
<name>V4B8E0_LOTGI</name>
<evidence type="ECO:0000313" key="3">
    <source>
        <dbReference type="Proteomes" id="UP000030746"/>
    </source>
</evidence>
<dbReference type="Proteomes" id="UP000030746">
    <property type="component" value="Unassembled WGS sequence"/>
</dbReference>
<feature type="compositionally biased region" description="Polar residues" evidence="1">
    <location>
        <begin position="269"/>
        <end position="283"/>
    </location>
</feature>
<proteinExistence type="predicted"/>
<feature type="compositionally biased region" description="Polar residues" evidence="1">
    <location>
        <begin position="293"/>
        <end position="303"/>
    </location>
</feature>
<keyword evidence="3" id="KW-1185">Reference proteome</keyword>
<reference evidence="2 3" key="1">
    <citation type="journal article" date="2013" name="Nature">
        <title>Insights into bilaterian evolution from three spiralian genomes.</title>
        <authorList>
            <person name="Simakov O."/>
            <person name="Marletaz F."/>
            <person name="Cho S.J."/>
            <person name="Edsinger-Gonzales E."/>
            <person name="Havlak P."/>
            <person name="Hellsten U."/>
            <person name="Kuo D.H."/>
            <person name="Larsson T."/>
            <person name="Lv J."/>
            <person name="Arendt D."/>
            <person name="Savage R."/>
            <person name="Osoegawa K."/>
            <person name="de Jong P."/>
            <person name="Grimwood J."/>
            <person name="Chapman J.A."/>
            <person name="Shapiro H."/>
            <person name="Aerts A."/>
            <person name="Otillar R.P."/>
            <person name="Terry A.Y."/>
            <person name="Boore J.L."/>
            <person name="Grigoriev I.V."/>
            <person name="Lindberg D.R."/>
            <person name="Seaver E.C."/>
            <person name="Weisblat D.A."/>
            <person name="Putnam N.H."/>
            <person name="Rokhsar D.S."/>
        </authorList>
    </citation>
    <scope>NUCLEOTIDE SEQUENCE [LARGE SCALE GENOMIC DNA]</scope>
</reference>
<dbReference type="CTD" id="20250034"/>
<dbReference type="AlphaFoldDB" id="V4B8E0"/>
<dbReference type="GeneID" id="20250034"/>